<comment type="caution">
    <text evidence="1">The sequence shown here is derived from an EMBL/GenBank/DDBJ whole genome shotgun (WGS) entry which is preliminary data.</text>
</comment>
<reference evidence="1" key="1">
    <citation type="submission" date="2023-03" db="EMBL/GenBank/DDBJ databases">
        <title>Massive genome expansion in bonnet fungi (Mycena s.s.) driven by repeated elements and novel gene families across ecological guilds.</title>
        <authorList>
            <consortium name="Lawrence Berkeley National Laboratory"/>
            <person name="Harder C.B."/>
            <person name="Miyauchi S."/>
            <person name="Viragh M."/>
            <person name="Kuo A."/>
            <person name="Thoen E."/>
            <person name="Andreopoulos B."/>
            <person name="Lu D."/>
            <person name="Skrede I."/>
            <person name="Drula E."/>
            <person name="Henrissat B."/>
            <person name="Morin E."/>
            <person name="Kohler A."/>
            <person name="Barry K."/>
            <person name="LaButti K."/>
            <person name="Morin E."/>
            <person name="Salamov A."/>
            <person name="Lipzen A."/>
            <person name="Mereny Z."/>
            <person name="Hegedus B."/>
            <person name="Baldrian P."/>
            <person name="Stursova M."/>
            <person name="Weitz H."/>
            <person name="Taylor A."/>
            <person name="Grigoriev I.V."/>
            <person name="Nagy L.G."/>
            <person name="Martin F."/>
            <person name="Kauserud H."/>
        </authorList>
    </citation>
    <scope>NUCLEOTIDE SEQUENCE</scope>
    <source>
        <strain evidence="1">CBHHK182m</strain>
    </source>
</reference>
<dbReference type="EMBL" id="JARKIB010000006">
    <property type="protein sequence ID" value="KAJ7779101.1"/>
    <property type="molecule type" value="Genomic_DNA"/>
</dbReference>
<dbReference type="AlphaFoldDB" id="A0AAD7NXK7"/>
<proteinExistence type="predicted"/>
<gene>
    <name evidence="1" type="ORF">B0H16DRAFT_1501263</name>
</gene>
<protein>
    <submittedName>
        <fullName evidence="1">Uncharacterized protein</fullName>
    </submittedName>
</protein>
<accession>A0AAD7NXK7</accession>
<evidence type="ECO:0000313" key="1">
    <source>
        <dbReference type="EMBL" id="KAJ7779101.1"/>
    </source>
</evidence>
<evidence type="ECO:0000313" key="2">
    <source>
        <dbReference type="Proteomes" id="UP001215598"/>
    </source>
</evidence>
<name>A0AAD7NXK7_9AGAR</name>
<keyword evidence="2" id="KW-1185">Reference proteome</keyword>
<sequence>MNTLLATIYLILLSTVWIIFPCGPSLFINYQFINVSVATGFPQSCLKLFSIPVQRLSQAGPMRDIIWYPISRIFVPTTFSVPEIGS</sequence>
<dbReference type="Proteomes" id="UP001215598">
    <property type="component" value="Unassembled WGS sequence"/>
</dbReference>
<organism evidence="1 2">
    <name type="scientific">Mycena metata</name>
    <dbReference type="NCBI Taxonomy" id="1033252"/>
    <lineage>
        <taxon>Eukaryota</taxon>
        <taxon>Fungi</taxon>
        <taxon>Dikarya</taxon>
        <taxon>Basidiomycota</taxon>
        <taxon>Agaricomycotina</taxon>
        <taxon>Agaricomycetes</taxon>
        <taxon>Agaricomycetidae</taxon>
        <taxon>Agaricales</taxon>
        <taxon>Marasmiineae</taxon>
        <taxon>Mycenaceae</taxon>
        <taxon>Mycena</taxon>
    </lineage>
</organism>